<dbReference type="SUPFAM" id="SSF46785">
    <property type="entry name" value="Winged helix' DNA-binding domain"/>
    <property type="match status" value="1"/>
</dbReference>
<dbReference type="Pfam" id="PF00392">
    <property type="entry name" value="GntR"/>
    <property type="match status" value="1"/>
</dbReference>
<dbReference type="InterPro" id="IPR000524">
    <property type="entry name" value="Tscrpt_reg_HTH_GntR"/>
</dbReference>
<feature type="domain" description="HTH gntR-type" evidence="4">
    <location>
        <begin position="17"/>
        <end position="84"/>
    </location>
</feature>
<proteinExistence type="predicted"/>
<dbReference type="Gene3D" id="1.10.10.10">
    <property type="entry name" value="Winged helix-like DNA-binding domain superfamily/Winged helix DNA-binding domain"/>
    <property type="match status" value="1"/>
</dbReference>
<keyword evidence="6" id="KW-1185">Reference proteome</keyword>
<keyword evidence="3" id="KW-0804">Transcription</keyword>
<dbReference type="InterPro" id="IPR008920">
    <property type="entry name" value="TF_FadR/GntR_C"/>
</dbReference>
<dbReference type="PANTHER" id="PTHR43537">
    <property type="entry name" value="TRANSCRIPTIONAL REGULATOR, GNTR FAMILY"/>
    <property type="match status" value="1"/>
</dbReference>
<evidence type="ECO:0000256" key="1">
    <source>
        <dbReference type="ARBA" id="ARBA00023015"/>
    </source>
</evidence>
<dbReference type="SMART" id="SM00345">
    <property type="entry name" value="HTH_GNTR"/>
    <property type="match status" value="1"/>
</dbReference>
<evidence type="ECO:0000256" key="2">
    <source>
        <dbReference type="ARBA" id="ARBA00023125"/>
    </source>
</evidence>
<reference evidence="5 6" key="1">
    <citation type="submission" date="2020-04" db="EMBL/GenBank/DDBJ databases">
        <title>Paeniglutamicibacter sp. ANT13_2, a novel actinomycete isolated from sediment in Antarctica.</title>
        <authorList>
            <person name="Sakdapetsiri C."/>
            <person name="Pinyakong O."/>
        </authorList>
    </citation>
    <scope>NUCLEOTIDE SEQUENCE [LARGE SCALE GENOMIC DNA]</scope>
    <source>
        <strain evidence="5 6">ANT13_2</strain>
    </source>
</reference>
<dbReference type="Proteomes" id="UP000746595">
    <property type="component" value="Unassembled WGS sequence"/>
</dbReference>
<dbReference type="PANTHER" id="PTHR43537:SF50">
    <property type="entry name" value="TRANSCRIPTIONAL REGULATORY PROTEIN"/>
    <property type="match status" value="1"/>
</dbReference>
<dbReference type="SMART" id="SM00895">
    <property type="entry name" value="FCD"/>
    <property type="match status" value="1"/>
</dbReference>
<evidence type="ECO:0000259" key="4">
    <source>
        <dbReference type="PROSITE" id="PS50949"/>
    </source>
</evidence>
<protein>
    <submittedName>
        <fullName evidence="5">GntR family transcriptional regulator</fullName>
    </submittedName>
</protein>
<dbReference type="Pfam" id="PF07729">
    <property type="entry name" value="FCD"/>
    <property type="match status" value="1"/>
</dbReference>
<gene>
    <name evidence="5" type="ORF">HED64_02220</name>
</gene>
<evidence type="ECO:0000256" key="3">
    <source>
        <dbReference type="ARBA" id="ARBA00023163"/>
    </source>
</evidence>
<name>A0ABX1FZY1_9MICC</name>
<dbReference type="InterPro" id="IPR036390">
    <property type="entry name" value="WH_DNA-bd_sf"/>
</dbReference>
<dbReference type="InterPro" id="IPR036388">
    <property type="entry name" value="WH-like_DNA-bd_sf"/>
</dbReference>
<dbReference type="PROSITE" id="PS50949">
    <property type="entry name" value="HTH_GNTR"/>
    <property type="match status" value="1"/>
</dbReference>
<dbReference type="InterPro" id="IPR011711">
    <property type="entry name" value="GntR_C"/>
</dbReference>
<accession>A0ABX1FZY1</accession>
<keyword evidence="2" id="KW-0238">DNA-binding</keyword>
<organism evidence="5 6">
    <name type="scientific">Paeniglutamicibacter terrestris</name>
    <dbReference type="NCBI Taxonomy" id="2723403"/>
    <lineage>
        <taxon>Bacteria</taxon>
        <taxon>Bacillati</taxon>
        <taxon>Actinomycetota</taxon>
        <taxon>Actinomycetes</taxon>
        <taxon>Micrococcales</taxon>
        <taxon>Micrococcaceae</taxon>
        <taxon>Paeniglutamicibacter</taxon>
    </lineage>
</organism>
<dbReference type="EMBL" id="JAAWVT010000001">
    <property type="protein sequence ID" value="NKG19522.1"/>
    <property type="molecule type" value="Genomic_DNA"/>
</dbReference>
<sequence>MSQSSSPLGVSMLQKRQVLADHVFEAVLSLLLDGEVATGSALSIDGLAKRFDVSSTPVREALARLESTGMVRREALRGYKVTAGPTAEDVTDLLVTRQVLEPAMTALACKRADDNFVAELRAINAELERSRHGGESFVGYRPYWKADELFHRHIAEYANNEFLLRAYGSVEGHIQRFRLLVHNDEVSGEHTIGEHQVIINAFADRDETAAKEAMTAHIAAITARAVDLPVFNKPNEQDSV</sequence>
<dbReference type="RefSeq" id="WP_168150459.1">
    <property type="nucleotide sequence ID" value="NZ_JAAWVT010000001.1"/>
</dbReference>
<comment type="caution">
    <text evidence="5">The sequence shown here is derived from an EMBL/GenBank/DDBJ whole genome shotgun (WGS) entry which is preliminary data.</text>
</comment>
<dbReference type="Gene3D" id="1.20.120.530">
    <property type="entry name" value="GntR ligand-binding domain-like"/>
    <property type="match status" value="1"/>
</dbReference>
<evidence type="ECO:0000313" key="5">
    <source>
        <dbReference type="EMBL" id="NKG19522.1"/>
    </source>
</evidence>
<dbReference type="SUPFAM" id="SSF48008">
    <property type="entry name" value="GntR ligand-binding domain-like"/>
    <property type="match status" value="1"/>
</dbReference>
<evidence type="ECO:0000313" key="6">
    <source>
        <dbReference type="Proteomes" id="UP000746595"/>
    </source>
</evidence>
<keyword evidence="1" id="KW-0805">Transcription regulation</keyword>